<feature type="compositionally biased region" description="Polar residues" evidence="1">
    <location>
        <begin position="88"/>
        <end position="103"/>
    </location>
</feature>
<dbReference type="EMBL" id="CAJNNW010037236">
    <property type="protein sequence ID" value="CAE8740232.1"/>
    <property type="molecule type" value="Genomic_DNA"/>
</dbReference>
<sequence>HYGIVATFAGHLRYLQQNLIPWQILDQNTPWWRQALELRRQGKPNYLGTSITPILVTRPSMPSVPGPPAGPPPRGAARANFKNDIESISESDSGTSTHGNENVATFGAPITGNTSVSGGSTSAKAPPPNIPYWPKSPEPLVLTAQARPPATWTWEARLGQPASGSGSGTSADVRQLQTVPEQSQAAQDIWYTGDWSDREDDTRGLLDMANAANWGRDRDRSFVSILESPIAGRTPRRDWDM</sequence>
<proteinExistence type="predicted"/>
<feature type="compositionally biased region" description="Low complexity" evidence="1">
    <location>
        <begin position="111"/>
        <end position="122"/>
    </location>
</feature>
<dbReference type="Proteomes" id="UP000626109">
    <property type="component" value="Unassembled WGS sequence"/>
</dbReference>
<protein>
    <submittedName>
        <fullName evidence="2">Uncharacterized protein</fullName>
    </submittedName>
</protein>
<dbReference type="AlphaFoldDB" id="A0A813LWR8"/>
<feature type="region of interest" description="Disordered" evidence="1">
    <location>
        <begin position="88"/>
        <end position="130"/>
    </location>
</feature>
<organism evidence="2 3">
    <name type="scientific">Polarella glacialis</name>
    <name type="common">Dinoflagellate</name>
    <dbReference type="NCBI Taxonomy" id="89957"/>
    <lineage>
        <taxon>Eukaryota</taxon>
        <taxon>Sar</taxon>
        <taxon>Alveolata</taxon>
        <taxon>Dinophyceae</taxon>
        <taxon>Suessiales</taxon>
        <taxon>Suessiaceae</taxon>
        <taxon>Polarella</taxon>
    </lineage>
</organism>
<feature type="non-terminal residue" evidence="2">
    <location>
        <position position="1"/>
    </location>
</feature>
<gene>
    <name evidence="2" type="ORF">PGLA2088_LOCUS49940</name>
</gene>
<name>A0A813LWR8_POLGL</name>
<evidence type="ECO:0000313" key="2">
    <source>
        <dbReference type="EMBL" id="CAE8740232.1"/>
    </source>
</evidence>
<reference evidence="2" key="1">
    <citation type="submission" date="2021-02" db="EMBL/GenBank/DDBJ databases">
        <authorList>
            <person name="Dougan E. K."/>
            <person name="Rhodes N."/>
            <person name="Thang M."/>
            <person name="Chan C."/>
        </authorList>
    </citation>
    <scope>NUCLEOTIDE SEQUENCE</scope>
</reference>
<feature type="region of interest" description="Disordered" evidence="1">
    <location>
        <begin position="60"/>
        <end position="79"/>
    </location>
</feature>
<evidence type="ECO:0000313" key="3">
    <source>
        <dbReference type="Proteomes" id="UP000626109"/>
    </source>
</evidence>
<accession>A0A813LWR8</accession>
<evidence type="ECO:0000256" key="1">
    <source>
        <dbReference type="SAM" id="MobiDB-lite"/>
    </source>
</evidence>
<feature type="non-terminal residue" evidence="2">
    <location>
        <position position="241"/>
    </location>
</feature>
<comment type="caution">
    <text evidence="2">The sequence shown here is derived from an EMBL/GenBank/DDBJ whole genome shotgun (WGS) entry which is preliminary data.</text>
</comment>
<feature type="compositionally biased region" description="Pro residues" evidence="1">
    <location>
        <begin position="62"/>
        <end position="74"/>
    </location>
</feature>